<evidence type="ECO:0000256" key="1">
    <source>
        <dbReference type="SAM" id="MobiDB-lite"/>
    </source>
</evidence>
<feature type="compositionally biased region" description="Basic and acidic residues" evidence="1">
    <location>
        <begin position="73"/>
        <end position="95"/>
    </location>
</feature>
<feature type="region of interest" description="Disordered" evidence="1">
    <location>
        <begin position="43"/>
        <end position="95"/>
    </location>
</feature>
<protein>
    <submittedName>
        <fullName evidence="2">Heavy metal transport/detoxification superfamily protein</fullName>
    </submittedName>
</protein>
<dbReference type="EMBL" id="AP019300">
    <property type="protein sequence ID" value="BBH00632.1"/>
    <property type="molecule type" value="Genomic_DNA"/>
</dbReference>
<accession>A0A4Y1R924</accession>
<dbReference type="PANTHER" id="PTHR47005:SF5">
    <property type="entry name" value="HEAVY METAL TRANSPORT_DETOXIFICATION SUPERFAMILY PROTEIN"/>
    <property type="match status" value="1"/>
</dbReference>
<organism evidence="2">
    <name type="scientific">Prunus dulcis</name>
    <name type="common">Almond</name>
    <name type="synonym">Amygdalus dulcis</name>
    <dbReference type="NCBI Taxonomy" id="3755"/>
    <lineage>
        <taxon>Eukaryota</taxon>
        <taxon>Viridiplantae</taxon>
        <taxon>Streptophyta</taxon>
        <taxon>Embryophyta</taxon>
        <taxon>Tracheophyta</taxon>
        <taxon>Spermatophyta</taxon>
        <taxon>Magnoliopsida</taxon>
        <taxon>eudicotyledons</taxon>
        <taxon>Gunneridae</taxon>
        <taxon>Pentapetalae</taxon>
        <taxon>rosids</taxon>
        <taxon>fabids</taxon>
        <taxon>Rosales</taxon>
        <taxon>Rosaceae</taxon>
        <taxon>Amygdaloideae</taxon>
        <taxon>Amygdaleae</taxon>
        <taxon>Prunus</taxon>
    </lineage>
</organism>
<dbReference type="PANTHER" id="PTHR47005">
    <property type="entry name" value="HEAVY METAL TRANSPORT/DETOXIFICATION SUPERFAMILY PROTEIN"/>
    <property type="match status" value="1"/>
</dbReference>
<sequence length="95" mass="11262">MAEKEKETIMVLKVDLQCHKCYKKVKKSSLQIPSEIQDQIYDEKQTRWSSSGMLQSREDKGQDTLQRWGSHQVHSDQRETKEEKPKEEKPKEEKA</sequence>
<evidence type="ECO:0000313" key="2">
    <source>
        <dbReference type="EMBL" id="BBH00632.1"/>
    </source>
</evidence>
<proteinExistence type="predicted"/>
<name>A0A4Y1R924_PRUDU</name>
<dbReference type="AlphaFoldDB" id="A0A4Y1R924"/>
<reference evidence="2" key="1">
    <citation type="journal article" date="2019" name="Science">
        <title>Mutation of a bHLH transcription factor allowed almond domestication.</title>
        <authorList>
            <person name="Sanchez-Perez R."/>
            <person name="Pavan S."/>
            <person name="Mazzeo R."/>
            <person name="Moldovan C."/>
            <person name="Aiese Cigliano R."/>
            <person name="Del Cueto J."/>
            <person name="Ricciardi F."/>
            <person name="Lotti C."/>
            <person name="Ricciardi L."/>
            <person name="Dicenta F."/>
            <person name="Lopez-Marques R.L."/>
            <person name="Lindberg Moller B."/>
        </authorList>
    </citation>
    <scope>NUCLEOTIDE SEQUENCE</scope>
</reference>
<gene>
    <name evidence="2" type="ORF">Prudu_010670</name>
</gene>